<dbReference type="InterPro" id="IPR036249">
    <property type="entry name" value="Thioredoxin-like_sf"/>
</dbReference>
<gene>
    <name evidence="4" type="ORF">U6A24_11545</name>
</gene>
<organism evidence="4 5">
    <name type="scientific">Aquimarina gracilis</name>
    <dbReference type="NCBI Taxonomy" id="874422"/>
    <lineage>
        <taxon>Bacteria</taxon>
        <taxon>Pseudomonadati</taxon>
        <taxon>Bacteroidota</taxon>
        <taxon>Flavobacteriia</taxon>
        <taxon>Flavobacteriales</taxon>
        <taxon>Flavobacteriaceae</taxon>
        <taxon>Aquimarina</taxon>
    </lineage>
</organism>
<accession>A0ABU5ZW59</accession>
<dbReference type="Proteomes" id="UP001327027">
    <property type="component" value="Unassembled WGS sequence"/>
</dbReference>
<feature type="compositionally biased region" description="Basic residues" evidence="1">
    <location>
        <begin position="249"/>
        <end position="259"/>
    </location>
</feature>
<feature type="compositionally biased region" description="Acidic residues" evidence="1">
    <location>
        <begin position="231"/>
        <end position="245"/>
    </location>
</feature>
<dbReference type="EMBL" id="JAYKLX010000005">
    <property type="protein sequence ID" value="MEB3346099.1"/>
    <property type="molecule type" value="Genomic_DNA"/>
</dbReference>
<name>A0ABU5ZW59_9FLAO</name>
<feature type="region of interest" description="Disordered" evidence="1">
    <location>
        <begin position="229"/>
        <end position="296"/>
    </location>
</feature>
<feature type="signal peptide" evidence="2">
    <location>
        <begin position="1"/>
        <end position="19"/>
    </location>
</feature>
<evidence type="ECO:0000313" key="5">
    <source>
        <dbReference type="Proteomes" id="UP001327027"/>
    </source>
</evidence>
<keyword evidence="2" id="KW-0732">Signal</keyword>
<feature type="compositionally biased region" description="Basic and acidic residues" evidence="1">
    <location>
        <begin position="260"/>
        <end position="288"/>
    </location>
</feature>
<sequence length="296" mass="34465">MRNFLIIGILFSFCNSLFAQQEVKIPFSSAISAHIVKYNMKMDEAYRENDLERATFLFDSLVANHLNGTYLDNFTVNNLKEDPVTFEEYEKPMFLITYAAWCVPGIGEIPALNDLADRFHDQIDFVVLFWDTKENLKAKSKEYNQHIKLVYVDEKTNQDSHIVNKLKHALGFPMMYFANEEKKVLNIQKIETHHSSETLSNSYNIHFNSLSKGVSLIIADLDARGLLNEDGTADLENPDEDEDEGNTGRRGKKEKKKKEKVGEDGRTDEERRIDEEYEKYKREKDSLSKLKRRNRF</sequence>
<dbReference type="InterPro" id="IPR000866">
    <property type="entry name" value="AhpC/TSA"/>
</dbReference>
<reference evidence="4 5" key="1">
    <citation type="journal article" date="2013" name="Int. J. Syst. Evol. Microbiol.">
        <title>Aquimarina gracilis sp. nov., isolated from the gut microflora of a mussel, Mytilus coruscus, and emended description of Aquimarina spongiae.</title>
        <authorList>
            <person name="Park S.C."/>
            <person name="Choe H.N."/>
            <person name="Baik K.S."/>
            <person name="Seong C.N."/>
        </authorList>
    </citation>
    <scope>NUCLEOTIDE SEQUENCE [LARGE SCALE GENOMIC DNA]</scope>
    <source>
        <strain evidence="4 5">PSC32</strain>
    </source>
</reference>
<feature type="chain" id="PRO_5047416458" evidence="2">
    <location>
        <begin position="20"/>
        <end position="296"/>
    </location>
</feature>
<dbReference type="Gene3D" id="3.40.30.10">
    <property type="entry name" value="Glutaredoxin"/>
    <property type="match status" value="1"/>
</dbReference>
<comment type="caution">
    <text evidence="4">The sequence shown here is derived from an EMBL/GenBank/DDBJ whole genome shotgun (WGS) entry which is preliminary data.</text>
</comment>
<feature type="domain" description="Alkyl hydroperoxide reductase subunit C/ Thiol specific antioxidant" evidence="3">
    <location>
        <begin position="72"/>
        <end position="157"/>
    </location>
</feature>
<proteinExistence type="predicted"/>
<evidence type="ECO:0000259" key="3">
    <source>
        <dbReference type="Pfam" id="PF00578"/>
    </source>
</evidence>
<evidence type="ECO:0000256" key="1">
    <source>
        <dbReference type="SAM" id="MobiDB-lite"/>
    </source>
</evidence>
<evidence type="ECO:0000313" key="4">
    <source>
        <dbReference type="EMBL" id="MEB3346099.1"/>
    </source>
</evidence>
<dbReference type="RefSeq" id="WP_324180127.1">
    <property type="nucleotide sequence ID" value="NZ_BAABAW010000006.1"/>
</dbReference>
<dbReference type="SUPFAM" id="SSF52833">
    <property type="entry name" value="Thioredoxin-like"/>
    <property type="match status" value="1"/>
</dbReference>
<evidence type="ECO:0000256" key="2">
    <source>
        <dbReference type="SAM" id="SignalP"/>
    </source>
</evidence>
<keyword evidence="5" id="KW-1185">Reference proteome</keyword>
<dbReference type="Pfam" id="PF00578">
    <property type="entry name" value="AhpC-TSA"/>
    <property type="match status" value="1"/>
</dbReference>
<protein>
    <submittedName>
        <fullName evidence="4">Redoxin domain-containing protein</fullName>
    </submittedName>
</protein>